<comment type="caution">
    <text evidence="1">The sequence shown here is derived from an EMBL/GenBank/DDBJ whole genome shotgun (WGS) entry which is preliminary data.</text>
</comment>
<proteinExistence type="predicted"/>
<dbReference type="Proteomes" id="UP000288805">
    <property type="component" value="Unassembled WGS sequence"/>
</dbReference>
<accession>A0A438EW06</accession>
<evidence type="ECO:0000313" key="1">
    <source>
        <dbReference type="EMBL" id="RVW51900.1"/>
    </source>
</evidence>
<sequence length="67" mass="7445">MPLQVFFAQLMLADMNKELKGLRLAAQESLPGVERFNGVDNGVVSFNGCGSWFWGLMKLVIVVENLD</sequence>
<name>A0A438EW06_VITVI</name>
<dbReference type="EMBL" id="QGNW01001176">
    <property type="protein sequence ID" value="RVW51900.1"/>
    <property type="molecule type" value="Genomic_DNA"/>
</dbReference>
<reference evidence="1 2" key="1">
    <citation type="journal article" date="2018" name="PLoS Genet.">
        <title>Population sequencing reveals clonal diversity and ancestral inbreeding in the grapevine cultivar Chardonnay.</title>
        <authorList>
            <person name="Roach M.J."/>
            <person name="Johnson D.L."/>
            <person name="Bohlmann J."/>
            <person name="van Vuuren H.J."/>
            <person name="Jones S.J."/>
            <person name="Pretorius I.S."/>
            <person name="Schmidt S.A."/>
            <person name="Borneman A.R."/>
        </authorList>
    </citation>
    <scope>NUCLEOTIDE SEQUENCE [LARGE SCALE GENOMIC DNA]</scope>
    <source>
        <strain evidence="2">cv. Chardonnay</strain>
        <tissue evidence="1">Leaf</tissue>
    </source>
</reference>
<dbReference type="AlphaFoldDB" id="A0A438EW06"/>
<protein>
    <submittedName>
        <fullName evidence="1">Uncharacterized protein</fullName>
    </submittedName>
</protein>
<organism evidence="1 2">
    <name type="scientific">Vitis vinifera</name>
    <name type="common">Grape</name>
    <dbReference type="NCBI Taxonomy" id="29760"/>
    <lineage>
        <taxon>Eukaryota</taxon>
        <taxon>Viridiplantae</taxon>
        <taxon>Streptophyta</taxon>
        <taxon>Embryophyta</taxon>
        <taxon>Tracheophyta</taxon>
        <taxon>Spermatophyta</taxon>
        <taxon>Magnoliopsida</taxon>
        <taxon>eudicotyledons</taxon>
        <taxon>Gunneridae</taxon>
        <taxon>Pentapetalae</taxon>
        <taxon>rosids</taxon>
        <taxon>Vitales</taxon>
        <taxon>Vitaceae</taxon>
        <taxon>Viteae</taxon>
        <taxon>Vitis</taxon>
    </lineage>
</organism>
<gene>
    <name evidence="1" type="ORF">CK203_068015</name>
</gene>
<evidence type="ECO:0000313" key="2">
    <source>
        <dbReference type="Proteomes" id="UP000288805"/>
    </source>
</evidence>